<dbReference type="GO" id="GO:0016020">
    <property type="term" value="C:membrane"/>
    <property type="evidence" value="ECO:0007669"/>
    <property type="project" value="InterPro"/>
</dbReference>
<feature type="transmembrane region" description="Helical" evidence="5">
    <location>
        <begin position="7"/>
        <end position="35"/>
    </location>
</feature>
<dbReference type="EMBL" id="JAACAK010000108">
    <property type="protein sequence ID" value="NIR75937.1"/>
    <property type="molecule type" value="Genomic_DNA"/>
</dbReference>
<keyword evidence="3 5" id="KW-1133">Transmembrane helix</keyword>
<dbReference type="InterPro" id="IPR003418">
    <property type="entry name" value="Fumarate_red_D"/>
</dbReference>
<dbReference type="Proteomes" id="UP000702544">
    <property type="component" value="Unassembled WGS sequence"/>
</dbReference>
<feature type="transmembrane region" description="Helical" evidence="5">
    <location>
        <begin position="93"/>
        <end position="115"/>
    </location>
</feature>
<evidence type="ECO:0000256" key="5">
    <source>
        <dbReference type="SAM" id="Phobius"/>
    </source>
</evidence>
<accession>A0AAE4ZB53</accession>
<evidence type="ECO:0000256" key="2">
    <source>
        <dbReference type="ARBA" id="ARBA00022692"/>
    </source>
</evidence>
<sequence length="116" mass="12813">MGRVKEPILWALFSGGGMVAALVLPALVFLLWIAAPLGWVTLPSYGELVELVRHPISRLSIFALASLSFYHWAHRFRYTLYDGLQLYHLNELIAVLTYGSATLLTLAAGFLLVAVV</sequence>
<dbReference type="Gene3D" id="1.20.1300.10">
    <property type="entry name" value="Fumarate reductase/succinate dehydrogenase, transmembrane subunit"/>
    <property type="match status" value="1"/>
</dbReference>
<dbReference type="InterPro" id="IPR034804">
    <property type="entry name" value="SQR/QFR_C/D"/>
</dbReference>
<gene>
    <name evidence="6" type="ORF">GWO12_12645</name>
</gene>
<keyword evidence="1" id="KW-1003">Cell membrane</keyword>
<dbReference type="SUPFAM" id="SSF81343">
    <property type="entry name" value="Fumarate reductase respiratory complex transmembrane subunits"/>
    <property type="match status" value="1"/>
</dbReference>
<evidence type="ECO:0000256" key="3">
    <source>
        <dbReference type="ARBA" id="ARBA00022989"/>
    </source>
</evidence>
<dbReference type="NCBIfam" id="NF003977">
    <property type="entry name" value="PRK05470.1-1"/>
    <property type="match status" value="1"/>
</dbReference>
<keyword evidence="4 5" id="KW-0472">Membrane</keyword>
<name>A0AAE4ZB53_9BACT</name>
<comment type="caution">
    <text evidence="6">The sequence shown here is derived from an EMBL/GenBank/DDBJ whole genome shotgun (WGS) entry which is preliminary data.</text>
</comment>
<dbReference type="AlphaFoldDB" id="A0AAE4ZB53"/>
<organism evidence="6 7">
    <name type="scientific">Candidatus Kutchimonas denitrificans</name>
    <dbReference type="NCBI Taxonomy" id="3056748"/>
    <lineage>
        <taxon>Bacteria</taxon>
        <taxon>Pseudomonadati</taxon>
        <taxon>Gemmatimonadota</taxon>
        <taxon>Gemmatimonadia</taxon>
        <taxon>Candidatus Palauibacterales</taxon>
        <taxon>Candidatus Palauibacteraceae</taxon>
        <taxon>Candidatus Kutchimonas</taxon>
    </lineage>
</organism>
<evidence type="ECO:0000313" key="7">
    <source>
        <dbReference type="Proteomes" id="UP000702544"/>
    </source>
</evidence>
<proteinExistence type="predicted"/>
<feature type="transmembrane region" description="Helical" evidence="5">
    <location>
        <begin position="55"/>
        <end position="73"/>
    </location>
</feature>
<evidence type="ECO:0000256" key="4">
    <source>
        <dbReference type="ARBA" id="ARBA00023136"/>
    </source>
</evidence>
<keyword evidence="2 5" id="KW-0812">Transmembrane</keyword>
<reference evidence="6 7" key="1">
    <citation type="submission" date="2020-01" db="EMBL/GenBank/DDBJ databases">
        <title>Genomes assembled from Gulf of Kutch pelagic sediment metagenomes.</title>
        <authorList>
            <person name="Chandrashekar M."/>
            <person name="Mahajan M.S."/>
            <person name="Dave K.J."/>
            <person name="Vatsa P."/>
            <person name="Nathani N.M."/>
        </authorList>
    </citation>
    <scope>NUCLEOTIDE SEQUENCE [LARGE SCALE GENOMIC DNA]</scope>
    <source>
        <strain evidence="6">KS3-K002</strain>
    </source>
</reference>
<protein>
    <submittedName>
        <fullName evidence="6">Fumarate reductase subunit D</fullName>
    </submittedName>
</protein>
<dbReference type="GO" id="GO:0006106">
    <property type="term" value="P:fumarate metabolic process"/>
    <property type="evidence" value="ECO:0007669"/>
    <property type="project" value="InterPro"/>
</dbReference>
<evidence type="ECO:0000256" key="1">
    <source>
        <dbReference type="ARBA" id="ARBA00022475"/>
    </source>
</evidence>
<dbReference type="Pfam" id="PF02313">
    <property type="entry name" value="Fumarate_red_D"/>
    <property type="match status" value="1"/>
</dbReference>
<evidence type="ECO:0000313" key="6">
    <source>
        <dbReference type="EMBL" id="NIR75937.1"/>
    </source>
</evidence>